<feature type="compositionally biased region" description="Low complexity" evidence="1">
    <location>
        <begin position="151"/>
        <end position="174"/>
    </location>
</feature>
<dbReference type="InterPro" id="IPR008993">
    <property type="entry name" value="TIMP-like_OB-fold"/>
</dbReference>
<sequence>MRERRETGMRTTVWLAAVVMVLGLYSAPAAATSCAQTDAAEQLDRSDAVFVGTPTSSAADEDTVVVAVTDVYKGEVPSTVPVQVEPDMDVQPWAFEEDQQYVFFARGADDGALTTSVCSGTGPVDDAVLTELEAASSDRAAYRPTGPSPTPTAAVPTPVEESAAGGVTAGSGDDVVVDGSSEDVNAISPVLVGVVILALVSLVVLAPAYRRRRSRKDSVTPTP</sequence>
<keyword evidence="3" id="KW-0732">Signal</keyword>
<gene>
    <name evidence="4" type="ORF">FE697_019275</name>
</gene>
<name>A0A5Q6RPN5_9ACTN</name>
<feature type="chain" id="PRO_5039072081" description="CopC domain-containing protein" evidence="3">
    <location>
        <begin position="32"/>
        <end position="223"/>
    </location>
</feature>
<dbReference type="Gene3D" id="2.40.50.120">
    <property type="match status" value="1"/>
</dbReference>
<keyword evidence="2" id="KW-1133">Transmembrane helix</keyword>
<keyword evidence="2" id="KW-0472">Membrane</keyword>
<evidence type="ECO:0000256" key="3">
    <source>
        <dbReference type="SAM" id="SignalP"/>
    </source>
</evidence>
<feature type="signal peptide" evidence="3">
    <location>
        <begin position="1"/>
        <end position="31"/>
    </location>
</feature>
<comment type="caution">
    <text evidence="4">The sequence shown here is derived from an EMBL/GenBank/DDBJ whole genome shotgun (WGS) entry which is preliminary data.</text>
</comment>
<accession>A0A5Q6RPN5</accession>
<dbReference type="Proteomes" id="UP000307768">
    <property type="component" value="Unassembled WGS sequence"/>
</dbReference>
<reference evidence="4 5" key="1">
    <citation type="submission" date="2019-09" db="EMBL/GenBank/DDBJ databases">
        <title>Mumia zhuanghuii sp. nov. isolated from the intestinal contents of plateau pika (Ochotona curzoniae) in the Qinghai-Tibet plateau of China.</title>
        <authorList>
            <person name="Tian Z."/>
        </authorList>
    </citation>
    <scope>NUCLEOTIDE SEQUENCE [LARGE SCALE GENOMIC DNA]</scope>
    <source>
        <strain evidence="5">350</strain>
    </source>
</reference>
<feature type="transmembrane region" description="Helical" evidence="2">
    <location>
        <begin position="190"/>
        <end position="209"/>
    </location>
</feature>
<keyword evidence="2" id="KW-0812">Transmembrane</keyword>
<evidence type="ECO:0000256" key="2">
    <source>
        <dbReference type="SAM" id="Phobius"/>
    </source>
</evidence>
<evidence type="ECO:0000313" key="4">
    <source>
        <dbReference type="EMBL" id="KAA1420023.1"/>
    </source>
</evidence>
<dbReference type="AlphaFoldDB" id="A0A5Q6RPN5"/>
<evidence type="ECO:0000313" key="5">
    <source>
        <dbReference type="Proteomes" id="UP000307768"/>
    </source>
</evidence>
<dbReference type="PROSITE" id="PS51257">
    <property type="entry name" value="PROKAR_LIPOPROTEIN"/>
    <property type="match status" value="1"/>
</dbReference>
<feature type="region of interest" description="Disordered" evidence="1">
    <location>
        <begin position="137"/>
        <end position="174"/>
    </location>
</feature>
<dbReference type="EMBL" id="VDFQ02000006">
    <property type="protein sequence ID" value="KAA1420023.1"/>
    <property type="molecule type" value="Genomic_DNA"/>
</dbReference>
<dbReference type="SUPFAM" id="SSF50242">
    <property type="entry name" value="TIMP-like"/>
    <property type="match status" value="1"/>
</dbReference>
<organism evidence="4 5">
    <name type="scientific">Mumia zhuanghuii</name>
    <dbReference type="NCBI Taxonomy" id="2585211"/>
    <lineage>
        <taxon>Bacteria</taxon>
        <taxon>Bacillati</taxon>
        <taxon>Actinomycetota</taxon>
        <taxon>Actinomycetes</taxon>
        <taxon>Propionibacteriales</taxon>
        <taxon>Nocardioidaceae</taxon>
        <taxon>Mumia</taxon>
    </lineage>
</organism>
<proteinExistence type="predicted"/>
<dbReference type="RefSeq" id="WP_149771247.1">
    <property type="nucleotide sequence ID" value="NZ_VDFQ02000006.1"/>
</dbReference>
<evidence type="ECO:0000256" key="1">
    <source>
        <dbReference type="SAM" id="MobiDB-lite"/>
    </source>
</evidence>
<protein>
    <recommendedName>
        <fullName evidence="6">CopC domain-containing protein</fullName>
    </recommendedName>
</protein>
<evidence type="ECO:0008006" key="6">
    <source>
        <dbReference type="Google" id="ProtNLM"/>
    </source>
</evidence>